<name>A0ABU1FTD5_9MICC</name>
<dbReference type="InterPro" id="IPR027268">
    <property type="entry name" value="Peptidase_M4/M1_CTD_sf"/>
</dbReference>
<dbReference type="InterPro" id="IPR024571">
    <property type="entry name" value="ERAP1-like_C_dom"/>
</dbReference>
<dbReference type="InterPro" id="IPR012778">
    <property type="entry name" value="Pept_M1_aminopeptidase"/>
</dbReference>
<dbReference type="SUPFAM" id="SSF63737">
    <property type="entry name" value="Leukotriene A4 hydrolase N-terminal domain"/>
    <property type="match status" value="1"/>
</dbReference>
<evidence type="ECO:0000256" key="4">
    <source>
        <dbReference type="ARBA" id="ARBA00012564"/>
    </source>
</evidence>
<dbReference type="Pfam" id="PF11838">
    <property type="entry name" value="ERAP1_C"/>
    <property type="match status" value="1"/>
</dbReference>
<evidence type="ECO:0000256" key="6">
    <source>
        <dbReference type="ARBA" id="ARBA00022438"/>
    </source>
</evidence>
<dbReference type="SUPFAM" id="SSF55486">
    <property type="entry name" value="Metalloproteases ('zincins'), catalytic domain"/>
    <property type="match status" value="1"/>
</dbReference>
<keyword evidence="7" id="KW-0645">Protease</keyword>
<keyword evidence="10" id="KW-0862">Zinc</keyword>
<comment type="caution">
    <text evidence="17">The sequence shown here is derived from an EMBL/GenBank/DDBJ whole genome shotgun (WGS) entry which is preliminary data.</text>
</comment>
<evidence type="ECO:0000256" key="10">
    <source>
        <dbReference type="ARBA" id="ARBA00022833"/>
    </source>
</evidence>
<evidence type="ECO:0000259" key="16">
    <source>
        <dbReference type="Pfam" id="PF17900"/>
    </source>
</evidence>
<evidence type="ECO:0000256" key="9">
    <source>
        <dbReference type="ARBA" id="ARBA00022801"/>
    </source>
</evidence>
<evidence type="ECO:0000256" key="13">
    <source>
        <dbReference type="ARBA" id="ARBA00031533"/>
    </source>
</evidence>
<dbReference type="InterPro" id="IPR042097">
    <property type="entry name" value="Aminopeptidase_N-like_N_sf"/>
</dbReference>
<dbReference type="GO" id="GO:0016285">
    <property type="term" value="F:alanyl aminopeptidase activity"/>
    <property type="evidence" value="ECO:0007669"/>
    <property type="project" value="UniProtKB-EC"/>
</dbReference>
<keyword evidence="11" id="KW-0482">Metalloprotease</keyword>
<keyword evidence="18" id="KW-1185">Reference proteome</keyword>
<dbReference type="CDD" id="cd09602">
    <property type="entry name" value="M1_APN"/>
    <property type="match status" value="1"/>
</dbReference>
<feature type="domain" description="Peptidase M1 membrane alanine aminopeptidase" evidence="14">
    <location>
        <begin position="249"/>
        <end position="461"/>
    </location>
</feature>
<keyword evidence="6 17" id="KW-0031">Aminopeptidase</keyword>
<evidence type="ECO:0000256" key="11">
    <source>
        <dbReference type="ARBA" id="ARBA00023049"/>
    </source>
</evidence>
<keyword evidence="9 17" id="KW-0378">Hydrolase</keyword>
<comment type="similarity">
    <text evidence="3">Belongs to the peptidase M1 family.</text>
</comment>
<dbReference type="Proteomes" id="UP001260872">
    <property type="component" value="Unassembled WGS sequence"/>
</dbReference>
<comment type="cofactor">
    <cofactor evidence="2">
        <name>Zn(2+)</name>
        <dbReference type="ChEBI" id="CHEBI:29105"/>
    </cofactor>
</comment>
<evidence type="ECO:0000256" key="8">
    <source>
        <dbReference type="ARBA" id="ARBA00022723"/>
    </source>
</evidence>
<dbReference type="InterPro" id="IPR001930">
    <property type="entry name" value="Peptidase_M1"/>
</dbReference>
<gene>
    <name evidence="17" type="primary">pepN</name>
    <name evidence="17" type="ORF">RH857_07230</name>
</gene>
<dbReference type="InterPro" id="IPR050344">
    <property type="entry name" value="Peptidase_M1_aminopeptidases"/>
</dbReference>
<evidence type="ECO:0000256" key="1">
    <source>
        <dbReference type="ARBA" id="ARBA00000098"/>
    </source>
</evidence>
<dbReference type="Pfam" id="PF01433">
    <property type="entry name" value="Peptidase_M1"/>
    <property type="match status" value="1"/>
</dbReference>
<dbReference type="Pfam" id="PF17900">
    <property type="entry name" value="Peptidase_M1_N"/>
    <property type="match status" value="1"/>
</dbReference>
<organism evidence="17 18">
    <name type="scientific">Nesterenkonia flava</name>
    <dbReference type="NCBI Taxonomy" id="469799"/>
    <lineage>
        <taxon>Bacteria</taxon>
        <taxon>Bacillati</taxon>
        <taxon>Actinomycetota</taxon>
        <taxon>Actinomycetes</taxon>
        <taxon>Micrococcales</taxon>
        <taxon>Micrococcaceae</taxon>
        <taxon>Nesterenkonia</taxon>
    </lineage>
</organism>
<proteinExistence type="inferred from homology"/>
<keyword evidence="8" id="KW-0479">Metal-binding</keyword>
<comment type="catalytic activity">
    <reaction evidence="1">
        <text>Release of an N-terminal amino acid, Xaa-|-Yaa- from a peptide, amide or arylamide. Xaa is preferably Ala, but may be most amino acids including Pro (slow action). When a terminal hydrophobic residue is followed by a prolyl residue, the two may be released as an intact Xaa-Pro dipeptide.</text>
        <dbReference type="EC" id="3.4.11.2"/>
    </reaction>
</comment>
<accession>A0ABU1FTD5</accession>
<evidence type="ECO:0000256" key="5">
    <source>
        <dbReference type="ARBA" id="ARBA00015611"/>
    </source>
</evidence>
<evidence type="ECO:0000256" key="2">
    <source>
        <dbReference type="ARBA" id="ARBA00001947"/>
    </source>
</evidence>
<dbReference type="InterPro" id="IPR014782">
    <property type="entry name" value="Peptidase_M1_dom"/>
</dbReference>
<dbReference type="PANTHER" id="PTHR11533">
    <property type="entry name" value="PROTEASE M1 ZINC METALLOPROTEASE"/>
    <property type="match status" value="1"/>
</dbReference>
<evidence type="ECO:0000256" key="12">
    <source>
        <dbReference type="ARBA" id="ARBA00029811"/>
    </source>
</evidence>
<protein>
    <recommendedName>
        <fullName evidence="5">Aminopeptidase N</fullName>
        <ecNumber evidence="4">3.4.11.2</ecNumber>
    </recommendedName>
    <alternativeName>
        <fullName evidence="12">Alanine aminopeptidase</fullName>
    </alternativeName>
    <alternativeName>
        <fullName evidence="13">Lysyl aminopeptidase</fullName>
    </alternativeName>
</protein>
<feature type="domain" description="ERAP1-like C-terminal" evidence="15">
    <location>
        <begin position="543"/>
        <end position="853"/>
    </location>
</feature>
<evidence type="ECO:0000256" key="3">
    <source>
        <dbReference type="ARBA" id="ARBA00010136"/>
    </source>
</evidence>
<dbReference type="NCBIfam" id="TIGR02412">
    <property type="entry name" value="pepN_strep_liv"/>
    <property type="match status" value="1"/>
</dbReference>
<evidence type="ECO:0000256" key="7">
    <source>
        <dbReference type="ARBA" id="ARBA00022670"/>
    </source>
</evidence>
<dbReference type="PRINTS" id="PR00756">
    <property type="entry name" value="ALADIPTASE"/>
</dbReference>
<dbReference type="EC" id="3.4.11.2" evidence="4"/>
<evidence type="ECO:0000259" key="15">
    <source>
        <dbReference type="Pfam" id="PF11838"/>
    </source>
</evidence>
<evidence type="ECO:0000259" key="14">
    <source>
        <dbReference type="Pfam" id="PF01433"/>
    </source>
</evidence>
<evidence type="ECO:0000313" key="18">
    <source>
        <dbReference type="Proteomes" id="UP001260872"/>
    </source>
</evidence>
<feature type="domain" description="Aminopeptidase N-like N-terminal" evidence="16">
    <location>
        <begin position="34"/>
        <end position="204"/>
    </location>
</feature>
<sequence>MPESTSQPSATVSQLNITAEEAAARAALLSVSDYEIHLDLTGDAATFGSRTRVQFQARGSQQERAAGTWIDVVADEITEITLNGQPLDPELVYDGARISLPFLQEENTLVVDARMLYSSTGEGLHRFTDPVDGETYLYSQFEVPDSRRVYTVFEQPDLKARFTFSVTAPAHWRVISNSPTPAPQTSGATAVWDFAPTEILSSYVTAIIAGPYQGVESSLTSSDGRKIPLGIYARASLAEHLDAENLLTVTREGFAFFEEQFGRPYPFTKYDQIFVPDFNAGAMENAGAVTFLEDYVFRSAVPQAMHHARAITVLHELAHMWFGDLVTMRWWNDLWLNESFAEFTSTLAAAEGTKEFTEAWTAFAALEKNWAYKQDQLSSTHPIMAEIRDLDDVAVNFDGITYAKGASVLRQLVAWVGQENFFAGVRSYFSEFAWSNTELSDLMRHLSAASGRDLEAWTEAWLQSSGVNTLAVEAQSDDGILTSLQIRQLPDEADGLLRPHRVKLGIYDADDAGNLVRIAEQELDVEGEITDVPALVGTSRGALILPNDGDLAYCRIRLDAASADTAKARLSSITDPLARTLLWTSFWEAVRDGLLPASEFLGLIAEHLHVETDSSVLRTLLRQVGTALNLYVAPENAHTAKTGTSSVLRALLEQAEPGSDRQLQYLKALFTHATSEQGEFLRGLLSGGVVLQGRSIDTDLRWELLTALASLGEGDVESLVEEAAAADATASGHLARIEALAARPEEAVKAETWRRLMVEQSFTNSEQRRAIAGFRRVQERSLLRGYTREFFERIPGVWAGASKELALTLAVQLFPTWDVSPETLQQAEETIAAVGQEHPSLARMLGEGRDELARALRAQATDAQHARA</sequence>
<dbReference type="PANTHER" id="PTHR11533:SF174">
    <property type="entry name" value="PUROMYCIN-SENSITIVE AMINOPEPTIDASE-RELATED"/>
    <property type="match status" value="1"/>
</dbReference>
<dbReference type="Gene3D" id="1.10.390.10">
    <property type="entry name" value="Neutral Protease Domain 2"/>
    <property type="match status" value="1"/>
</dbReference>
<reference evidence="18" key="1">
    <citation type="submission" date="2023-07" db="EMBL/GenBank/DDBJ databases">
        <title>Description of three actinobacteria isolated from air of manufacturing shop in a pharmaceutical factory.</title>
        <authorList>
            <person name="Zhang D.-F."/>
        </authorList>
    </citation>
    <scope>NUCLEOTIDE SEQUENCE [LARGE SCALE GENOMIC DNA]</scope>
    <source>
        <strain evidence="18">CCTCC AB 207010</strain>
    </source>
</reference>
<dbReference type="RefSeq" id="WP_310537305.1">
    <property type="nucleotide sequence ID" value="NZ_BAAAOC010000089.1"/>
</dbReference>
<dbReference type="InterPro" id="IPR045357">
    <property type="entry name" value="Aminopeptidase_N-like_N"/>
</dbReference>
<dbReference type="Gene3D" id="2.60.40.1730">
    <property type="entry name" value="tricorn interacting facor f3 domain"/>
    <property type="match status" value="1"/>
</dbReference>
<dbReference type="EMBL" id="JAVKGT010000015">
    <property type="protein sequence ID" value="MDR5711925.1"/>
    <property type="molecule type" value="Genomic_DNA"/>
</dbReference>
<evidence type="ECO:0000313" key="17">
    <source>
        <dbReference type="EMBL" id="MDR5711925.1"/>
    </source>
</evidence>